<accession>A0A546XS36</accession>
<dbReference type="AlphaFoldDB" id="A0A546XS36"/>
<gene>
    <name evidence="1" type="ORF">EXN61_22010</name>
</gene>
<proteinExistence type="predicted"/>
<sequence length="67" mass="7038">MTGRELVTDKQAIGALLDNCDFAADMIRELLASGVAGKGSLAGKLTEAQTRLEAAVALVRDRLPDLP</sequence>
<evidence type="ECO:0000313" key="2">
    <source>
        <dbReference type="Proteomes" id="UP000317023"/>
    </source>
</evidence>
<comment type="caution">
    <text evidence="1">The sequence shown here is derived from an EMBL/GenBank/DDBJ whole genome shotgun (WGS) entry which is preliminary data.</text>
</comment>
<protein>
    <submittedName>
        <fullName evidence="1">Uncharacterized protein</fullName>
    </submittedName>
</protein>
<evidence type="ECO:0000313" key="1">
    <source>
        <dbReference type="EMBL" id="TRB03534.1"/>
    </source>
</evidence>
<dbReference type="EMBL" id="SGOE01000008">
    <property type="protein sequence ID" value="TRB03534.1"/>
    <property type="molecule type" value="Genomic_DNA"/>
</dbReference>
<dbReference type="RefSeq" id="WP_142859224.1">
    <property type="nucleotide sequence ID" value="NZ_SGOE01000008.1"/>
</dbReference>
<dbReference type="Proteomes" id="UP000317023">
    <property type="component" value="Unassembled WGS sequence"/>
</dbReference>
<organism evidence="1 2">
    <name type="scientific">Agrobacterium tumefaciens</name>
    <dbReference type="NCBI Taxonomy" id="358"/>
    <lineage>
        <taxon>Bacteria</taxon>
        <taxon>Pseudomonadati</taxon>
        <taxon>Pseudomonadota</taxon>
        <taxon>Alphaproteobacteria</taxon>
        <taxon>Hyphomicrobiales</taxon>
        <taxon>Rhizobiaceae</taxon>
        <taxon>Rhizobium/Agrobacterium group</taxon>
        <taxon>Agrobacterium</taxon>
        <taxon>Agrobacterium tumefaciens complex</taxon>
    </lineage>
</organism>
<reference evidence="1 2" key="1">
    <citation type="journal article" date="2019" name="Appl. Microbiol. Biotechnol.">
        <title>Differential efficiency of wild type rhizogenic strains for rol gene transformation of plants.</title>
        <authorList>
            <person name="Desmet S."/>
            <person name="De Keyser E."/>
            <person name="Van Vaerenbergh J."/>
            <person name="Baeyen S."/>
            <person name="Van Huylenbroeck J."/>
            <person name="Geelen D."/>
            <person name="Dhooghe E."/>
        </authorList>
    </citation>
    <scope>NUCLEOTIDE SEQUENCE [LARGE SCALE GENOMIC DNA]</scope>
    <source>
        <strain evidence="1 2">MAFF210266</strain>
    </source>
</reference>
<name>A0A546XS36_AGRTU</name>